<keyword evidence="8" id="KW-0539">Nucleus</keyword>
<evidence type="ECO:0000256" key="9">
    <source>
        <dbReference type="PROSITE-ProRule" id="PRU00042"/>
    </source>
</evidence>
<dbReference type="FunFam" id="3.30.160.60:FF:000060">
    <property type="entry name" value="zinc finger protein 436"/>
    <property type="match status" value="1"/>
</dbReference>
<dbReference type="Proteomes" id="UP000791440">
    <property type="component" value="Unassembled WGS sequence"/>
</dbReference>
<evidence type="ECO:0000313" key="12">
    <source>
        <dbReference type="EMBL" id="KAG6452894.1"/>
    </source>
</evidence>
<feature type="domain" description="C2H2-type" evidence="11">
    <location>
        <begin position="670"/>
        <end position="697"/>
    </location>
</feature>
<reference evidence="12" key="2">
    <citation type="submission" date="2020-12" db="EMBL/GenBank/DDBJ databases">
        <authorList>
            <person name="Kanost M."/>
        </authorList>
    </citation>
    <scope>NUCLEOTIDE SEQUENCE</scope>
</reference>
<dbReference type="GO" id="GO:0005634">
    <property type="term" value="C:nucleus"/>
    <property type="evidence" value="ECO:0007669"/>
    <property type="project" value="UniProtKB-SubCell"/>
</dbReference>
<feature type="domain" description="C2H2-type" evidence="11">
    <location>
        <begin position="698"/>
        <end position="725"/>
    </location>
</feature>
<dbReference type="FunFam" id="3.30.160.60:FF:000624">
    <property type="entry name" value="zinc finger protein 697"/>
    <property type="match status" value="2"/>
</dbReference>
<dbReference type="SMART" id="SM00355">
    <property type="entry name" value="ZnF_C2H2"/>
    <property type="match status" value="8"/>
</dbReference>
<dbReference type="PROSITE" id="PS50157">
    <property type="entry name" value="ZINC_FINGER_C2H2_2"/>
    <property type="match status" value="7"/>
</dbReference>
<keyword evidence="6" id="KW-0805">Transcription regulation</keyword>
<sequence>MRNVGTHLLEDKMDEAVNQYINSHQASQPVHVNTNPLALNVQDDGGRVTVMHTQNFTTQMCRQVPVGEPVPEGQWGEELLDSDSKIAAIVAQLAQHSRASHHQPHHKVQTVRSDVDASVILDGSMRLFNAQSLDQPESIVVHVPTLPPLPPLQEMKRCQETAWFNNKTKTVVPLKDDTPMLGESDSSVLELGPGASPAQHKQHNKKSLPHKKRISRKLKKNNGSSTPQQGIVVINCNEDVQHEEILPDNFVTAVQHQEQLPEDTHHITHEVRAILLCQLCGEFYGEDQLKFYHHLKQHYEPQAIIIDNPVPDLAIDKITNTCIVDNVATLPDSIVELSLENTVPKTVYQSIDKHILYTSSDKTLNYASNKVQYSMASMDKEPHTVDKADLYDTLDKLELYNCAKCNKTFRKQKQFEAHVKEAHSNTKLEDMGEFSEPEDLMEGIHVTVDVDAEQPDRSHPGADPTDPDYDLALLPHLTVENGHVHQDHVRHWYLRGGSCGGSCGGAGCGAGCGAACGSACAPGDAYCAVCNVPPPHTNTQTNTTHTMTITNPPREHEQPAMKMILKEEVLQRILDTSVNNEHVIPDNVMVTEDPPPPSESQPTTKTSKKKGTKKYSCGQCGRVFDHRSSLLYHVLSHGGRQQVCRDCGKGFYTAGALKIHRRVHNGDRPYKCDVCGRDFRQWSDLTYHKAIHSKQKCFKCEFCGKEFARKYSLNVHRRIHTGERNYKCEYCNKSFRASSYRLSHMRTHTDDRPYKCDQCDKCFRVAFDLRRHFLTHEKARNRFEQQKTKIKEEKEGEKPEEDTKEPPPKVKKIAVASTTRLPTILKVDKKQKPSKKNAKKGAPNVTVGQTNGEFKLNSEYTNNVEVFDTRQEGYNKFKDVYNEYKETFKQPGDFKEEDTDRDFAILKPMLQRNALEPDKPVYARTENTDGKMQIYTHVEKKEYASPIVQNSQVLGDARHMEREVRSDMTADGIEHGFLERLTALYNIPAV</sequence>
<evidence type="ECO:0000256" key="8">
    <source>
        <dbReference type="ARBA" id="ARBA00023242"/>
    </source>
</evidence>
<name>A0A921Z7X5_MANSE</name>
<dbReference type="GO" id="GO:0008270">
    <property type="term" value="F:zinc ion binding"/>
    <property type="evidence" value="ECO:0007669"/>
    <property type="project" value="UniProtKB-KW"/>
</dbReference>
<feature type="region of interest" description="Disordered" evidence="10">
    <location>
        <begin position="829"/>
        <end position="850"/>
    </location>
</feature>
<evidence type="ECO:0000256" key="5">
    <source>
        <dbReference type="ARBA" id="ARBA00022833"/>
    </source>
</evidence>
<keyword evidence="3" id="KW-0677">Repeat</keyword>
<reference evidence="12" key="1">
    <citation type="journal article" date="2016" name="Insect Biochem. Mol. Biol.">
        <title>Multifaceted biological insights from a draft genome sequence of the tobacco hornworm moth, Manduca sexta.</title>
        <authorList>
            <person name="Kanost M.R."/>
            <person name="Arrese E.L."/>
            <person name="Cao X."/>
            <person name="Chen Y.R."/>
            <person name="Chellapilla S."/>
            <person name="Goldsmith M.R."/>
            <person name="Grosse-Wilde E."/>
            <person name="Heckel D.G."/>
            <person name="Herndon N."/>
            <person name="Jiang H."/>
            <person name="Papanicolaou A."/>
            <person name="Qu J."/>
            <person name="Soulages J.L."/>
            <person name="Vogel H."/>
            <person name="Walters J."/>
            <person name="Waterhouse R.M."/>
            <person name="Ahn S.J."/>
            <person name="Almeida F.C."/>
            <person name="An C."/>
            <person name="Aqrawi P."/>
            <person name="Bretschneider A."/>
            <person name="Bryant W.B."/>
            <person name="Bucks S."/>
            <person name="Chao H."/>
            <person name="Chevignon G."/>
            <person name="Christen J.M."/>
            <person name="Clarke D.F."/>
            <person name="Dittmer N.T."/>
            <person name="Ferguson L.C.F."/>
            <person name="Garavelou S."/>
            <person name="Gordon K.H.J."/>
            <person name="Gunaratna R.T."/>
            <person name="Han Y."/>
            <person name="Hauser F."/>
            <person name="He Y."/>
            <person name="Heidel-Fischer H."/>
            <person name="Hirsh A."/>
            <person name="Hu Y."/>
            <person name="Jiang H."/>
            <person name="Kalra D."/>
            <person name="Klinner C."/>
            <person name="Konig C."/>
            <person name="Kovar C."/>
            <person name="Kroll A.R."/>
            <person name="Kuwar S.S."/>
            <person name="Lee S.L."/>
            <person name="Lehman R."/>
            <person name="Li K."/>
            <person name="Li Z."/>
            <person name="Liang H."/>
            <person name="Lovelace S."/>
            <person name="Lu Z."/>
            <person name="Mansfield J.H."/>
            <person name="McCulloch K.J."/>
            <person name="Mathew T."/>
            <person name="Morton B."/>
            <person name="Muzny D.M."/>
            <person name="Neunemann D."/>
            <person name="Ongeri F."/>
            <person name="Pauchet Y."/>
            <person name="Pu L.L."/>
            <person name="Pyrousis I."/>
            <person name="Rao X.J."/>
            <person name="Redding A."/>
            <person name="Roesel C."/>
            <person name="Sanchez-Gracia A."/>
            <person name="Schaack S."/>
            <person name="Shukla A."/>
            <person name="Tetreau G."/>
            <person name="Wang Y."/>
            <person name="Xiong G.H."/>
            <person name="Traut W."/>
            <person name="Walsh T.K."/>
            <person name="Worley K.C."/>
            <person name="Wu D."/>
            <person name="Wu W."/>
            <person name="Wu Y.Q."/>
            <person name="Zhang X."/>
            <person name="Zou Z."/>
            <person name="Zucker H."/>
            <person name="Briscoe A.D."/>
            <person name="Burmester T."/>
            <person name="Clem R.J."/>
            <person name="Feyereisen R."/>
            <person name="Grimmelikhuijzen C.J.P."/>
            <person name="Hamodrakas S.J."/>
            <person name="Hansson B.S."/>
            <person name="Huguet E."/>
            <person name="Jermiin L.S."/>
            <person name="Lan Q."/>
            <person name="Lehman H.K."/>
            <person name="Lorenzen M."/>
            <person name="Merzendorfer H."/>
            <person name="Michalopoulos I."/>
            <person name="Morton D.B."/>
            <person name="Muthukrishnan S."/>
            <person name="Oakeshott J.G."/>
            <person name="Palmer W."/>
            <person name="Park Y."/>
            <person name="Passarelli A.L."/>
            <person name="Rozas J."/>
            <person name="Schwartz L.M."/>
            <person name="Smith W."/>
            <person name="Southgate A."/>
            <person name="Vilcinskas A."/>
            <person name="Vogt R."/>
            <person name="Wang P."/>
            <person name="Werren J."/>
            <person name="Yu X.Q."/>
            <person name="Zhou J.J."/>
            <person name="Brown S.J."/>
            <person name="Scherer S.E."/>
            <person name="Richards S."/>
            <person name="Blissard G.W."/>
        </authorList>
    </citation>
    <scope>NUCLEOTIDE SEQUENCE</scope>
</reference>
<dbReference type="PROSITE" id="PS00028">
    <property type="entry name" value="ZINC_FINGER_C2H2_1"/>
    <property type="match status" value="7"/>
</dbReference>
<feature type="domain" description="C2H2-type" evidence="11">
    <location>
        <begin position="615"/>
        <end position="642"/>
    </location>
</feature>
<feature type="domain" description="C2H2-type" evidence="11">
    <location>
        <begin position="726"/>
        <end position="753"/>
    </location>
</feature>
<feature type="region of interest" description="Disordered" evidence="10">
    <location>
        <begin position="173"/>
        <end position="229"/>
    </location>
</feature>
<evidence type="ECO:0000313" key="13">
    <source>
        <dbReference type="Proteomes" id="UP000791440"/>
    </source>
</evidence>
<comment type="subcellular location">
    <subcellularLocation>
        <location evidence="1">Nucleus</location>
    </subcellularLocation>
</comment>
<evidence type="ECO:0000256" key="4">
    <source>
        <dbReference type="ARBA" id="ARBA00022771"/>
    </source>
</evidence>
<dbReference type="InterPro" id="IPR013087">
    <property type="entry name" value="Znf_C2H2_type"/>
</dbReference>
<dbReference type="FunFam" id="3.30.160.60:FF:000016">
    <property type="entry name" value="zinc finger protein 37 homolog"/>
    <property type="match status" value="1"/>
</dbReference>
<protein>
    <recommendedName>
        <fullName evidence="11">C2H2-type domain-containing protein</fullName>
    </recommendedName>
</protein>
<keyword evidence="5" id="KW-0862">Zinc</keyword>
<proteinExistence type="predicted"/>
<evidence type="ECO:0000256" key="7">
    <source>
        <dbReference type="ARBA" id="ARBA00023163"/>
    </source>
</evidence>
<accession>A0A921Z7X5</accession>
<dbReference type="SUPFAM" id="SSF57667">
    <property type="entry name" value="beta-beta-alpha zinc fingers"/>
    <property type="match status" value="4"/>
</dbReference>
<dbReference type="Gene3D" id="3.30.160.60">
    <property type="entry name" value="Classic Zinc Finger"/>
    <property type="match status" value="6"/>
</dbReference>
<evidence type="ECO:0000256" key="2">
    <source>
        <dbReference type="ARBA" id="ARBA00022723"/>
    </source>
</evidence>
<comment type="caution">
    <text evidence="12">The sequence shown here is derived from an EMBL/GenBank/DDBJ whole genome shotgun (WGS) entry which is preliminary data.</text>
</comment>
<feature type="domain" description="C2H2-type" evidence="11">
    <location>
        <begin position="400"/>
        <end position="428"/>
    </location>
</feature>
<feature type="compositionally biased region" description="Basic residues" evidence="10">
    <location>
        <begin position="200"/>
        <end position="220"/>
    </location>
</feature>
<dbReference type="Pfam" id="PF00096">
    <property type="entry name" value="zf-C2H2"/>
    <property type="match status" value="7"/>
</dbReference>
<feature type="region of interest" description="Disordered" evidence="10">
    <location>
        <begin position="784"/>
        <end position="810"/>
    </location>
</feature>
<evidence type="ECO:0000256" key="10">
    <source>
        <dbReference type="SAM" id="MobiDB-lite"/>
    </source>
</evidence>
<dbReference type="EMBL" id="JH668431">
    <property type="protein sequence ID" value="KAG6452894.1"/>
    <property type="molecule type" value="Genomic_DNA"/>
</dbReference>
<keyword evidence="7" id="KW-0804">Transcription</keyword>
<organism evidence="12 13">
    <name type="scientific">Manduca sexta</name>
    <name type="common">Tobacco hawkmoth</name>
    <name type="synonym">Tobacco hornworm</name>
    <dbReference type="NCBI Taxonomy" id="7130"/>
    <lineage>
        <taxon>Eukaryota</taxon>
        <taxon>Metazoa</taxon>
        <taxon>Ecdysozoa</taxon>
        <taxon>Arthropoda</taxon>
        <taxon>Hexapoda</taxon>
        <taxon>Insecta</taxon>
        <taxon>Pterygota</taxon>
        <taxon>Neoptera</taxon>
        <taxon>Endopterygota</taxon>
        <taxon>Lepidoptera</taxon>
        <taxon>Glossata</taxon>
        <taxon>Ditrysia</taxon>
        <taxon>Bombycoidea</taxon>
        <taxon>Sphingidae</taxon>
        <taxon>Sphinginae</taxon>
        <taxon>Sphingini</taxon>
        <taxon>Manduca</taxon>
    </lineage>
</organism>
<dbReference type="InterPro" id="IPR036236">
    <property type="entry name" value="Znf_C2H2_sf"/>
</dbReference>
<evidence type="ECO:0000256" key="6">
    <source>
        <dbReference type="ARBA" id="ARBA00023015"/>
    </source>
</evidence>
<dbReference type="GO" id="GO:0000981">
    <property type="term" value="F:DNA-binding transcription factor activity, RNA polymerase II-specific"/>
    <property type="evidence" value="ECO:0007669"/>
    <property type="project" value="TreeGrafter"/>
</dbReference>
<keyword evidence="2" id="KW-0479">Metal-binding</keyword>
<feature type="domain" description="C2H2-type" evidence="11">
    <location>
        <begin position="642"/>
        <end position="669"/>
    </location>
</feature>
<keyword evidence="4 9" id="KW-0863">Zinc-finger</keyword>
<feature type="region of interest" description="Disordered" evidence="10">
    <location>
        <begin position="586"/>
        <end position="613"/>
    </location>
</feature>
<dbReference type="OrthoDB" id="6077919at2759"/>
<keyword evidence="13" id="KW-1185">Reference proteome</keyword>
<evidence type="ECO:0000256" key="3">
    <source>
        <dbReference type="ARBA" id="ARBA00022737"/>
    </source>
</evidence>
<dbReference type="PANTHER" id="PTHR24394:SF29">
    <property type="entry name" value="MYONEURIN"/>
    <property type="match status" value="1"/>
</dbReference>
<evidence type="ECO:0000256" key="1">
    <source>
        <dbReference type="ARBA" id="ARBA00004123"/>
    </source>
</evidence>
<feature type="compositionally biased region" description="Basic and acidic residues" evidence="10">
    <location>
        <begin position="784"/>
        <end position="797"/>
    </location>
</feature>
<feature type="domain" description="C2H2-type" evidence="11">
    <location>
        <begin position="754"/>
        <end position="781"/>
    </location>
</feature>
<dbReference type="AlphaFoldDB" id="A0A921Z7X5"/>
<evidence type="ECO:0000259" key="11">
    <source>
        <dbReference type="PROSITE" id="PS50157"/>
    </source>
</evidence>
<gene>
    <name evidence="12" type="ORF">O3G_MSEX007845</name>
</gene>
<dbReference type="PANTHER" id="PTHR24394">
    <property type="entry name" value="ZINC FINGER PROTEIN"/>
    <property type="match status" value="1"/>
</dbReference>